<comment type="caution">
    <text evidence="2">The sequence shown here is derived from an EMBL/GenBank/DDBJ whole genome shotgun (WGS) entry which is preliminary data.</text>
</comment>
<evidence type="ECO:0000313" key="5">
    <source>
        <dbReference type="Proteomes" id="UP000194977"/>
    </source>
</evidence>
<proteinExistence type="predicted"/>
<evidence type="ECO:0000256" key="1">
    <source>
        <dbReference type="SAM" id="SignalP"/>
    </source>
</evidence>
<accession>A0A242NDH7</accession>
<dbReference type="EMBL" id="NART01000102">
    <property type="protein sequence ID" value="OTQ08188.1"/>
    <property type="molecule type" value="Genomic_DNA"/>
</dbReference>
<feature type="signal peptide" evidence="1">
    <location>
        <begin position="1"/>
        <end position="22"/>
    </location>
</feature>
<dbReference type="RefSeq" id="WP_086272228.1">
    <property type="nucleotide sequence ID" value="NZ_MZNE01000088.1"/>
</dbReference>
<name>A0A242NDH7_9GAMM</name>
<keyword evidence="1" id="KW-0732">Signal</keyword>
<dbReference type="Proteomes" id="UP000194977">
    <property type="component" value="Unassembled WGS sequence"/>
</dbReference>
<evidence type="ECO:0000313" key="3">
    <source>
        <dbReference type="EMBL" id="OTQ08188.1"/>
    </source>
</evidence>
<dbReference type="Proteomes" id="UP000194800">
    <property type="component" value="Unassembled WGS sequence"/>
</dbReference>
<keyword evidence="4" id="KW-1185">Reference proteome</keyword>
<feature type="chain" id="PRO_5012421754" evidence="1">
    <location>
        <begin position="23"/>
        <end position="183"/>
    </location>
</feature>
<dbReference type="AlphaFoldDB" id="A0A242NDH7"/>
<organism evidence="2 5">
    <name type="scientific">Gilliamella apicola</name>
    <dbReference type="NCBI Taxonomy" id="1196095"/>
    <lineage>
        <taxon>Bacteria</taxon>
        <taxon>Pseudomonadati</taxon>
        <taxon>Pseudomonadota</taxon>
        <taxon>Gammaproteobacteria</taxon>
        <taxon>Orbales</taxon>
        <taxon>Orbaceae</taxon>
        <taxon>Gilliamella</taxon>
    </lineage>
</organism>
<sequence>MANHSVINSAILAALFAFSSQADEISNSFESPFIVSKKNDNSADEINTNESINALLEQAAKKAINSSLNLCEIIDKRYIELINSPEKLSEKMYIELNKINDMFLLLDTLFKTAMAKQSKISSVKEDHQFNEVYKNYKIAYGKFNKLVLLAKQIKVVPTYFESDVDFNGLKELTEYSTNRILAS</sequence>
<evidence type="ECO:0000313" key="2">
    <source>
        <dbReference type="EMBL" id="OTP97762.1"/>
    </source>
</evidence>
<protein>
    <submittedName>
        <fullName evidence="2">Uncharacterized protein</fullName>
    </submittedName>
</protein>
<evidence type="ECO:0000313" key="4">
    <source>
        <dbReference type="Proteomes" id="UP000194800"/>
    </source>
</evidence>
<gene>
    <name evidence="3" type="ORF">B6C91_13140</name>
    <name evidence="2" type="ORF">B6D08_13650</name>
</gene>
<dbReference type="EMBL" id="NARP01000053">
    <property type="protein sequence ID" value="OTP97762.1"/>
    <property type="molecule type" value="Genomic_DNA"/>
</dbReference>
<reference evidence="4 5" key="1">
    <citation type="submission" date="2017-03" db="EMBL/GenBank/DDBJ databases">
        <title>Comparative genomics of honeybee gut symbionts reveal geographically distinct and subgroup specific antibiotic resistance.</title>
        <authorList>
            <person name="Ludvigsen J."/>
            <person name="Porcellato D."/>
            <person name="Labee-Lund T.M."/>
            <person name="Amdam G.V."/>
            <person name="Rudi K."/>
        </authorList>
    </citation>
    <scope>NUCLEOTIDE SEQUENCE [LARGE SCALE GENOMIC DNA]</scope>
    <source>
        <strain evidence="2 5">A-7-12</strain>
        <strain evidence="3 4">A-9-12</strain>
    </source>
</reference>